<feature type="coiled-coil region" evidence="10">
    <location>
        <begin position="636"/>
        <end position="670"/>
    </location>
</feature>
<keyword evidence="8 11" id="KW-1133">Transmembrane helix</keyword>
<reference evidence="12 13" key="1">
    <citation type="submission" date="2016-03" db="EMBL/GenBank/DDBJ databases">
        <title>How can Kluyveromyces marxianus grow so fast - potential evolutionary course in Saccharomyces Complex revealed by comparative genomics.</title>
        <authorList>
            <person name="Mo W."/>
            <person name="Lu W."/>
            <person name="Yang X."/>
            <person name="Qi J."/>
            <person name="Lv H."/>
        </authorList>
    </citation>
    <scope>NUCLEOTIDE SEQUENCE [LARGE SCALE GENOMIC DNA]</scope>
    <source>
        <strain evidence="12 13">FIM1</strain>
    </source>
</reference>
<feature type="transmembrane region" description="Helical" evidence="11">
    <location>
        <begin position="812"/>
        <end position="833"/>
    </location>
</feature>
<evidence type="ECO:0000256" key="6">
    <source>
        <dbReference type="ARBA" id="ARBA00022692"/>
    </source>
</evidence>
<keyword evidence="10" id="KW-0175">Coiled coil</keyword>
<evidence type="ECO:0000313" key="13">
    <source>
        <dbReference type="Proteomes" id="UP000422736"/>
    </source>
</evidence>
<comment type="subcellular location">
    <subcellularLocation>
        <location evidence="2">Membrane</location>
        <topology evidence="2">Multi-pass membrane protein</topology>
    </subcellularLocation>
</comment>
<comment type="pathway">
    <text evidence="3">Protein modification; protein ubiquitination.</text>
</comment>
<evidence type="ECO:0000256" key="7">
    <source>
        <dbReference type="ARBA" id="ARBA00022786"/>
    </source>
</evidence>
<keyword evidence="5" id="KW-0808">Transferase</keyword>
<feature type="transmembrane region" description="Helical" evidence="11">
    <location>
        <begin position="326"/>
        <end position="344"/>
    </location>
</feature>
<dbReference type="EMBL" id="CP015057">
    <property type="protein sequence ID" value="QGN16103.1"/>
    <property type="molecule type" value="Genomic_DNA"/>
</dbReference>
<feature type="transmembrane region" description="Helical" evidence="11">
    <location>
        <begin position="216"/>
        <end position="240"/>
    </location>
</feature>
<protein>
    <recommendedName>
        <fullName evidence="4">RING-type E3 ubiquitin transferase</fullName>
        <ecNumber evidence="4">2.3.2.27</ecNumber>
    </recommendedName>
</protein>
<gene>
    <name evidence="12" type="primary">SSM4</name>
    <name evidence="12" type="ORF">FIM1_2804</name>
</gene>
<feature type="transmembrane region" description="Helical" evidence="11">
    <location>
        <begin position="579"/>
        <end position="599"/>
    </location>
</feature>
<comment type="catalytic activity">
    <reaction evidence="1">
        <text>S-ubiquitinyl-[E2 ubiquitin-conjugating enzyme]-L-cysteine + [acceptor protein]-L-lysine = [E2 ubiquitin-conjugating enzyme]-L-cysteine + N(6)-ubiquitinyl-[acceptor protein]-L-lysine.</text>
        <dbReference type="EC" id="2.3.2.27"/>
    </reaction>
</comment>
<evidence type="ECO:0000256" key="9">
    <source>
        <dbReference type="ARBA" id="ARBA00023136"/>
    </source>
</evidence>
<evidence type="ECO:0000256" key="10">
    <source>
        <dbReference type="SAM" id="Coils"/>
    </source>
</evidence>
<feature type="transmembrane region" description="Helical" evidence="11">
    <location>
        <begin position="95"/>
        <end position="115"/>
    </location>
</feature>
<evidence type="ECO:0000256" key="11">
    <source>
        <dbReference type="SAM" id="Phobius"/>
    </source>
</evidence>
<feature type="transmembrane region" description="Helical" evidence="11">
    <location>
        <begin position="364"/>
        <end position="382"/>
    </location>
</feature>
<evidence type="ECO:0000256" key="2">
    <source>
        <dbReference type="ARBA" id="ARBA00004141"/>
    </source>
</evidence>
<dbReference type="PANTHER" id="PTHR13145:SF0">
    <property type="entry name" value="E3 UBIQUITIN-PROTEIN LIGASE MARCHF6"/>
    <property type="match status" value="1"/>
</dbReference>
<feature type="transmembrane region" description="Helical" evidence="11">
    <location>
        <begin position="135"/>
        <end position="152"/>
    </location>
</feature>
<keyword evidence="7" id="KW-0833">Ubl conjugation pathway</keyword>
<evidence type="ECO:0000256" key="5">
    <source>
        <dbReference type="ARBA" id="ARBA00022679"/>
    </source>
</evidence>
<feature type="transmembrane region" description="Helical" evidence="11">
    <location>
        <begin position="552"/>
        <end position="573"/>
    </location>
</feature>
<evidence type="ECO:0000313" key="12">
    <source>
        <dbReference type="EMBL" id="QGN16103.1"/>
    </source>
</evidence>
<name>A0ABX6F0X9_KLUMA</name>
<sequence>MDRHLAQREFDAQLDAQLRQRQAPNANNQNQDGEDIRPGVVLENEDGQARAIFNLNLDYKYFPSYFSIVFSVIGGYLFLAYALTTLVGYLLNLVYFKIIAIMVNGVSILGTYMNLPGYHQRIVEMWPIVTKFESALYDAIILPIVNLYFAYTKGTEKHGMLVRMIAPASTYLTFIALCCIVPEILSRGHSKKNRLKTQWKRVVFQVTYTIKCTLKVLTLFTLELAGFPILAGFLIDISLISPLLLPQNSLTFIPKFCSFWPPYFSYIAYWAIGTLYMYRFAQYVGMVRQYIIRPGVLFFIRSPDDPNIKLLQDSLIYPMKLQLSRLLLSMAIYTAFILVGFGFHTRFLFPFILRSELLPMKHSLSTLLTTGTLLSITVLAFTDKVLSKNRIINVYVRQYWIFVFDICCRKIRLSSFILGKDSPTERGHVVYRNFYYKWFNSKKARLSNLQLYSHPKSENEVKSLFNEIPDVHAYFVPDGTMMRVPASDIISKKYAQLLFVPVTKDDKLLKPLDLKHIKERQKRTAGEFGYLEKQPTEFDEYKVVYVPPHFTLMYSLLIVFIWFFSSLLFIGLLLASNLIGLPVITGLQYLLHLIVPSFIDSGINLYGSINSLNLFSVCCGLVILSVALTSYHTRKLNALVRNNRIVEVNVDNIENELDDVIQEVQLGENDINNNINNIDVNNNVAAPAAEEFDIWNPINGFISAIHPIFTAYVGTFLFKCNVSYHSNFLFKYFKFHFLEENLIHSDDNINTIHPAIMFWFLPSDLVSNGYSVETCLTIFLRIEIAIVGYIAFKTYQEENKTAGRRKLIEKAADVCTIFLALLLLVPILLQYLICLMEYVSNRNSYTSTWAPFIYFTMITPGVSSDHESMSVLQKLFYCTDAVVFSSAFIALKIVTLRGIYESVTQRVRDEVYGRGRILKNFDD</sequence>
<keyword evidence="13" id="KW-1185">Reference proteome</keyword>
<organism evidence="12 13">
    <name type="scientific">Kluyveromyces marxianus</name>
    <name type="common">Yeast</name>
    <name type="synonym">Candida kefyr</name>
    <dbReference type="NCBI Taxonomy" id="4911"/>
    <lineage>
        <taxon>Eukaryota</taxon>
        <taxon>Fungi</taxon>
        <taxon>Dikarya</taxon>
        <taxon>Ascomycota</taxon>
        <taxon>Saccharomycotina</taxon>
        <taxon>Saccharomycetes</taxon>
        <taxon>Saccharomycetales</taxon>
        <taxon>Saccharomycetaceae</taxon>
        <taxon>Kluyveromyces</taxon>
    </lineage>
</organism>
<feature type="transmembrane region" description="Helical" evidence="11">
    <location>
        <begin position="875"/>
        <end position="900"/>
    </location>
</feature>
<dbReference type="EC" id="2.3.2.27" evidence="4"/>
<feature type="transmembrane region" description="Helical" evidence="11">
    <location>
        <begin position="164"/>
        <end position="185"/>
    </location>
</feature>
<accession>A0ABX6F0X9</accession>
<feature type="transmembrane region" description="Helical" evidence="11">
    <location>
        <begin position="611"/>
        <end position="631"/>
    </location>
</feature>
<keyword evidence="6 11" id="KW-0812">Transmembrane</keyword>
<feature type="transmembrane region" description="Helical" evidence="11">
    <location>
        <begin position="65"/>
        <end position="89"/>
    </location>
</feature>
<evidence type="ECO:0000256" key="1">
    <source>
        <dbReference type="ARBA" id="ARBA00000900"/>
    </source>
</evidence>
<feature type="transmembrane region" description="Helical" evidence="11">
    <location>
        <begin position="260"/>
        <end position="278"/>
    </location>
</feature>
<evidence type="ECO:0000256" key="4">
    <source>
        <dbReference type="ARBA" id="ARBA00012483"/>
    </source>
</evidence>
<dbReference type="PANTHER" id="PTHR13145">
    <property type="entry name" value="SSM4 PROTEIN"/>
    <property type="match status" value="1"/>
</dbReference>
<proteinExistence type="predicted"/>
<keyword evidence="9 11" id="KW-0472">Membrane</keyword>
<dbReference type="Proteomes" id="UP000422736">
    <property type="component" value="Chromosome 4"/>
</dbReference>
<evidence type="ECO:0000256" key="3">
    <source>
        <dbReference type="ARBA" id="ARBA00004906"/>
    </source>
</evidence>
<evidence type="ECO:0000256" key="8">
    <source>
        <dbReference type="ARBA" id="ARBA00022989"/>
    </source>
</evidence>